<organism evidence="1 2">
    <name type="scientific">Entomophthora muscae</name>
    <dbReference type="NCBI Taxonomy" id="34485"/>
    <lineage>
        <taxon>Eukaryota</taxon>
        <taxon>Fungi</taxon>
        <taxon>Fungi incertae sedis</taxon>
        <taxon>Zoopagomycota</taxon>
        <taxon>Entomophthoromycotina</taxon>
        <taxon>Entomophthoromycetes</taxon>
        <taxon>Entomophthorales</taxon>
        <taxon>Entomophthoraceae</taxon>
        <taxon>Entomophthora</taxon>
    </lineage>
</organism>
<gene>
    <name evidence="1" type="ORF">DSO57_1000154</name>
</gene>
<reference evidence="1" key="1">
    <citation type="submission" date="2022-04" db="EMBL/GenBank/DDBJ databases">
        <title>Genome of the entomopathogenic fungus Entomophthora muscae.</title>
        <authorList>
            <person name="Elya C."/>
            <person name="Lovett B.R."/>
            <person name="Lee E."/>
            <person name="Macias A.M."/>
            <person name="Hajek A.E."/>
            <person name="De Bivort B.L."/>
            <person name="Kasson M.T."/>
            <person name="De Fine Licht H.H."/>
            <person name="Stajich J.E."/>
        </authorList>
    </citation>
    <scope>NUCLEOTIDE SEQUENCE</scope>
    <source>
        <strain evidence="1">Berkeley</strain>
    </source>
</reference>
<protein>
    <submittedName>
        <fullName evidence="1">Uncharacterized protein</fullName>
    </submittedName>
</protein>
<proteinExistence type="predicted"/>
<dbReference type="EMBL" id="QTSX02003551">
    <property type="protein sequence ID" value="KAJ9071149.1"/>
    <property type="molecule type" value="Genomic_DNA"/>
</dbReference>
<evidence type="ECO:0000313" key="1">
    <source>
        <dbReference type="EMBL" id="KAJ9071149.1"/>
    </source>
</evidence>
<evidence type="ECO:0000313" key="2">
    <source>
        <dbReference type="Proteomes" id="UP001165960"/>
    </source>
</evidence>
<dbReference type="Proteomes" id="UP001165960">
    <property type="component" value="Unassembled WGS sequence"/>
</dbReference>
<comment type="caution">
    <text evidence="1">The sequence shown here is derived from an EMBL/GenBank/DDBJ whole genome shotgun (WGS) entry which is preliminary data.</text>
</comment>
<name>A0ACC2T921_9FUNG</name>
<sequence>MNHLIFSAVFKAFLVIGGHQYTQQHGPFNNPSGKYYYKEPAQLNSSERYSWPTLVLPHSIQSIAIYTCIYYNTPPIVGFLQYDYVVEVDNSPFPNVSLEDFIHKDLRPPQGVKKVINKGQWIPVLNFDFVKCSPNEPLFYCFIQGAVFLDVSCVNSLPPLALDRSIFPRRTKKGPKTPSKPLHLLNDLDHTVDERFVLAYPVESLPLVAPSWEETLVNLDYLLAWCRPFLKTIRATQSGVATLTLDDPVDPKNVWHLFQPIRFDFGNWSKTLQSP</sequence>
<accession>A0ACC2T921</accession>
<keyword evidence="2" id="KW-1185">Reference proteome</keyword>